<reference evidence="2" key="1">
    <citation type="submission" date="2021-03" db="EMBL/GenBank/DDBJ databases">
        <authorList>
            <consortium name="Genoscope - CEA"/>
            <person name="William W."/>
        </authorList>
    </citation>
    <scope>NUCLEOTIDE SEQUENCE</scope>
    <source>
        <strain evidence="2">Doubled-haploid Pahang</strain>
    </source>
</reference>
<evidence type="ECO:0000313" key="2">
    <source>
        <dbReference type="EMBL" id="CAG1837222.1"/>
    </source>
</evidence>
<gene>
    <name evidence="2" type="ORF">GSMUA_253990.1</name>
</gene>
<dbReference type="EMBL" id="HG996470">
    <property type="protein sequence ID" value="CAG1837222.1"/>
    <property type="molecule type" value="Genomic_DNA"/>
</dbReference>
<feature type="region of interest" description="Disordered" evidence="1">
    <location>
        <begin position="82"/>
        <end position="110"/>
    </location>
</feature>
<protein>
    <submittedName>
        <fullName evidence="2">(wild Malaysian banana) hypothetical protein</fullName>
    </submittedName>
</protein>
<feature type="compositionally biased region" description="Basic and acidic residues" evidence="1">
    <location>
        <begin position="93"/>
        <end position="110"/>
    </location>
</feature>
<proteinExistence type="predicted"/>
<accession>A0A8D7F1N9</accession>
<sequence length="110" mass="12933">LQERGRADLNLEGVVAQEELDEQEVRHRHHEVLPGALLVRDDVGGRLRVGLVRPDDVEQQRRPRKLLRPLLERRVVARHHRIPLRPPVLPAARPEESRRRRQQHRLDGPH</sequence>
<feature type="non-terminal residue" evidence="2">
    <location>
        <position position="1"/>
    </location>
</feature>
<evidence type="ECO:0000256" key="1">
    <source>
        <dbReference type="SAM" id="MobiDB-lite"/>
    </source>
</evidence>
<name>A0A8D7F1N9_MUSAM</name>
<feature type="non-terminal residue" evidence="2">
    <location>
        <position position="110"/>
    </location>
</feature>
<dbReference type="AlphaFoldDB" id="A0A8D7F1N9"/>
<organism evidence="2">
    <name type="scientific">Musa acuminata subsp. malaccensis</name>
    <name type="common">Wild banana</name>
    <name type="synonym">Musa malaccensis</name>
    <dbReference type="NCBI Taxonomy" id="214687"/>
    <lineage>
        <taxon>Eukaryota</taxon>
        <taxon>Viridiplantae</taxon>
        <taxon>Streptophyta</taxon>
        <taxon>Embryophyta</taxon>
        <taxon>Tracheophyta</taxon>
        <taxon>Spermatophyta</taxon>
        <taxon>Magnoliopsida</taxon>
        <taxon>Liliopsida</taxon>
        <taxon>Zingiberales</taxon>
        <taxon>Musaceae</taxon>
        <taxon>Musa</taxon>
    </lineage>
</organism>